<dbReference type="PANTHER" id="PTHR30258:SF2">
    <property type="entry name" value="COMG OPERON PROTEIN 1"/>
    <property type="match status" value="1"/>
</dbReference>
<protein>
    <submittedName>
        <fullName evidence="6">Type II secretion system protein E</fullName>
    </submittedName>
</protein>
<dbReference type="FunCoup" id="B4D852">
    <property type="interactions" value="253"/>
</dbReference>
<dbReference type="InterPro" id="IPR007831">
    <property type="entry name" value="T2SS_GspE_N"/>
</dbReference>
<accession>B4D852</accession>
<comment type="similarity">
    <text evidence="1">Belongs to the GSP E family.</text>
</comment>
<dbReference type="GO" id="GO:0016887">
    <property type="term" value="F:ATP hydrolysis activity"/>
    <property type="evidence" value="ECO:0007669"/>
    <property type="project" value="TreeGrafter"/>
</dbReference>
<dbReference type="Gene3D" id="3.30.300.160">
    <property type="entry name" value="Type II secretion system, protein E, N-terminal domain"/>
    <property type="match status" value="1"/>
</dbReference>
<evidence type="ECO:0000313" key="7">
    <source>
        <dbReference type="Proteomes" id="UP000005824"/>
    </source>
</evidence>
<dbReference type="Proteomes" id="UP000005824">
    <property type="component" value="Unassembled WGS sequence"/>
</dbReference>
<evidence type="ECO:0000259" key="4">
    <source>
        <dbReference type="Pfam" id="PF00437"/>
    </source>
</evidence>
<feature type="domain" description="Bacterial type II secretion system protein E" evidence="4">
    <location>
        <begin position="175"/>
        <end position="557"/>
    </location>
</feature>
<dbReference type="STRING" id="497964.CfE428DRAFT_5092"/>
<dbReference type="InterPro" id="IPR027417">
    <property type="entry name" value="P-loop_NTPase"/>
</dbReference>
<dbReference type="InterPro" id="IPR001482">
    <property type="entry name" value="T2SS/T4SS_dom"/>
</dbReference>
<comment type="caution">
    <text evidence="6">The sequence shown here is derived from an EMBL/GenBank/DDBJ whole genome shotgun (WGS) entry which is preliminary data.</text>
</comment>
<dbReference type="PANTHER" id="PTHR30258">
    <property type="entry name" value="TYPE II SECRETION SYSTEM PROTEIN GSPE-RELATED"/>
    <property type="match status" value="1"/>
</dbReference>
<dbReference type="RefSeq" id="WP_006982413.1">
    <property type="nucleotide sequence ID" value="NZ_ABVL01000020.1"/>
</dbReference>
<keyword evidence="7" id="KW-1185">Reference proteome</keyword>
<dbReference type="Pfam" id="PF00437">
    <property type="entry name" value="T2SSE"/>
    <property type="match status" value="1"/>
</dbReference>
<dbReference type="GO" id="GO:0005886">
    <property type="term" value="C:plasma membrane"/>
    <property type="evidence" value="ECO:0007669"/>
    <property type="project" value="TreeGrafter"/>
</dbReference>
<evidence type="ECO:0000256" key="3">
    <source>
        <dbReference type="ARBA" id="ARBA00022840"/>
    </source>
</evidence>
<proteinExistence type="inferred from homology"/>
<feature type="domain" description="Type II secretion system protein GspE N-terminal" evidence="5">
    <location>
        <begin position="61"/>
        <end position="144"/>
    </location>
</feature>
<keyword evidence="2" id="KW-0547">Nucleotide-binding</keyword>
<name>B4D852_9BACT</name>
<dbReference type="InterPro" id="IPR037257">
    <property type="entry name" value="T2SS_E_N_sf"/>
</dbReference>
<reference evidence="6 7" key="1">
    <citation type="journal article" date="2011" name="J. Bacteriol.">
        <title>Genome sequence of Chthoniobacter flavus Ellin428, an aerobic heterotrophic soil bacterium.</title>
        <authorList>
            <person name="Kant R."/>
            <person name="van Passel M.W."/>
            <person name="Palva A."/>
            <person name="Lucas S."/>
            <person name="Lapidus A."/>
            <person name="Glavina Del Rio T."/>
            <person name="Dalin E."/>
            <person name="Tice H."/>
            <person name="Bruce D."/>
            <person name="Goodwin L."/>
            <person name="Pitluck S."/>
            <person name="Larimer F.W."/>
            <person name="Land M.L."/>
            <person name="Hauser L."/>
            <person name="Sangwan P."/>
            <person name="de Vos W.M."/>
            <person name="Janssen P.H."/>
            <person name="Smidt H."/>
        </authorList>
    </citation>
    <scope>NUCLEOTIDE SEQUENCE [LARGE SCALE GENOMIC DNA]</scope>
    <source>
        <strain evidence="6 7">Ellin428</strain>
    </source>
</reference>
<dbReference type="FunFam" id="3.40.50.300:FF:000398">
    <property type="entry name" value="Type IV pilus assembly ATPase PilB"/>
    <property type="match status" value="1"/>
</dbReference>
<dbReference type="SUPFAM" id="SSF160246">
    <property type="entry name" value="EspE N-terminal domain-like"/>
    <property type="match status" value="1"/>
</dbReference>
<dbReference type="Gene3D" id="3.30.450.90">
    <property type="match status" value="1"/>
</dbReference>
<sequence length="569" mass="63506">MNSRKILVQVLQETGLEENDATELAALQPPPGGSWTVEVLNSGRVDEARLAEQLARSFHNPFVQIEADGIDRKSLGLLPSRFVFKHHLLPLSENENTVRVATYDVFNLVARRLTSQQLKGKNVEWVVAPRSPLLRAIKSLYGVGAETFEEILLTARHYDGEERDVAQDITGDSPEASVVKFVNQIIREAIQERATDIHVEPLENDLRIRYRIDGILHEVAVPGQLRVLQSAIISRLKVMAHMDIAERRLPQDGRINLNTHQGAIDVRVSTIPTVNGESISLRLLSRNESLSFALDRLGMSDAQMKMIRALLQEPNGIILVTGPTGSGKSTSLYCFLSSINAVSRRIITIEEPVEYRLAGVSQIEVKSEIGLTFANGLRAILRQDPNIVMVGEIRDFETAEIAIRAAMTGHLVFSTLHTNDAVSGITRLLDMGIEPFLLASVVRCFLAQRLVRTICPDCKAEASYLPEYLREINAPIPADSKLYRGKGCEHCRQTGYRGRMAIYEVCVVNENLRRLIIRKEPGSVLKQRAAMDGMDTLRQDGWRRVLLGQTTVEEVVRVTQQDEALAETE</sequence>
<evidence type="ECO:0000259" key="5">
    <source>
        <dbReference type="Pfam" id="PF05157"/>
    </source>
</evidence>
<dbReference type="CDD" id="cd01129">
    <property type="entry name" value="PulE-GspE-like"/>
    <property type="match status" value="1"/>
</dbReference>
<dbReference type="Pfam" id="PF05157">
    <property type="entry name" value="MshEN"/>
    <property type="match status" value="1"/>
</dbReference>
<organism evidence="6 7">
    <name type="scientific">Chthoniobacter flavus Ellin428</name>
    <dbReference type="NCBI Taxonomy" id="497964"/>
    <lineage>
        <taxon>Bacteria</taxon>
        <taxon>Pseudomonadati</taxon>
        <taxon>Verrucomicrobiota</taxon>
        <taxon>Spartobacteria</taxon>
        <taxon>Chthoniobacterales</taxon>
        <taxon>Chthoniobacteraceae</taxon>
        <taxon>Chthoniobacter</taxon>
    </lineage>
</organism>
<keyword evidence="3" id="KW-0067">ATP-binding</keyword>
<evidence type="ECO:0000256" key="2">
    <source>
        <dbReference type="ARBA" id="ARBA00022741"/>
    </source>
</evidence>
<dbReference type="AlphaFoldDB" id="B4D852"/>
<evidence type="ECO:0000313" key="6">
    <source>
        <dbReference type="EMBL" id="EDY17406.1"/>
    </source>
</evidence>
<evidence type="ECO:0000256" key="1">
    <source>
        <dbReference type="ARBA" id="ARBA00006611"/>
    </source>
</evidence>
<dbReference type="FunFam" id="3.30.450.90:FF:000001">
    <property type="entry name" value="Type II secretion system ATPase GspE"/>
    <property type="match status" value="1"/>
</dbReference>
<dbReference type="EMBL" id="ABVL01000020">
    <property type="protein sequence ID" value="EDY17406.1"/>
    <property type="molecule type" value="Genomic_DNA"/>
</dbReference>
<dbReference type="Gene3D" id="3.40.50.300">
    <property type="entry name" value="P-loop containing nucleotide triphosphate hydrolases"/>
    <property type="match status" value="1"/>
</dbReference>
<dbReference type="SUPFAM" id="SSF52540">
    <property type="entry name" value="P-loop containing nucleoside triphosphate hydrolases"/>
    <property type="match status" value="1"/>
</dbReference>
<gene>
    <name evidence="6" type="ORF">CfE428DRAFT_5092</name>
</gene>
<dbReference type="InParanoid" id="B4D852"/>
<dbReference type="GO" id="GO:0005524">
    <property type="term" value="F:ATP binding"/>
    <property type="evidence" value="ECO:0007669"/>
    <property type="project" value="UniProtKB-KW"/>
</dbReference>
<dbReference type="eggNOG" id="COG2804">
    <property type="taxonomic scope" value="Bacteria"/>
</dbReference>